<gene>
    <name evidence="1" type="ORF">DPEC_G00178400</name>
</gene>
<accession>A0ACC2GFG4</accession>
<proteinExistence type="predicted"/>
<sequence length="83" mass="9407">MHEVLGARPSLDPPVVVASFYEDPTPILPLRTKHLRHGMPHNSLNLPKNLKNNDILDFLAEESSKEQRRHKESETKTIGFGPL</sequence>
<name>A0ACC2GFG4_DALPE</name>
<dbReference type="Proteomes" id="UP001157502">
    <property type="component" value="Chromosome 14"/>
</dbReference>
<comment type="caution">
    <text evidence="1">The sequence shown here is derived from an EMBL/GenBank/DDBJ whole genome shotgun (WGS) entry which is preliminary data.</text>
</comment>
<dbReference type="EMBL" id="CM055741">
    <property type="protein sequence ID" value="KAJ8002295.1"/>
    <property type="molecule type" value="Genomic_DNA"/>
</dbReference>
<reference evidence="1" key="1">
    <citation type="submission" date="2021-05" db="EMBL/GenBank/DDBJ databases">
        <authorList>
            <person name="Pan Q."/>
            <person name="Jouanno E."/>
            <person name="Zahm M."/>
            <person name="Klopp C."/>
            <person name="Cabau C."/>
            <person name="Louis A."/>
            <person name="Berthelot C."/>
            <person name="Parey E."/>
            <person name="Roest Crollius H."/>
            <person name="Montfort J."/>
            <person name="Robinson-Rechavi M."/>
            <person name="Bouchez O."/>
            <person name="Lampietro C."/>
            <person name="Lopez Roques C."/>
            <person name="Donnadieu C."/>
            <person name="Postlethwait J."/>
            <person name="Bobe J."/>
            <person name="Dillon D."/>
            <person name="Chandos A."/>
            <person name="von Hippel F."/>
            <person name="Guiguen Y."/>
        </authorList>
    </citation>
    <scope>NUCLEOTIDE SEQUENCE</scope>
    <source>
        <strain evidence="1">YG-Jan2019</strain>
    </source>
</reference>
<protein>
    <submittedName>
        <fullName evidence="1">Uncharacterized protein</fullName>
    </submittedName>
</protein>
<evidence type="ECO:0000313" key="1">
    <source>
        <dbReference type="EMBL" id="KAJ8002295.1"/>
    </source>
</evidence>
<evidence type="ECO:0000313" key="2">
    <source>
        <dbReference type="Proteomes" id="UP001157502"/>
    </source>
</evidence>
<keyword evidence="2" id="KW-1185">Reference proteome</keyword>
<organism evidence="1 2">
    <name type="scientific">Dallia pectoralis</name>
    <name type="common">Alaska blackfish</name>
    <dbReference type="NCBI Taxonomy" id="75939"/>
    <lineage>
        <taxon>Eukaryota</taxon>
        <taxon>Metazoa</taxon>
        <taxon>Chordata</taxon>
        <taxon>Craniata</taxon>
        <taxon>Vertebrata</taxon>
        <taxon>Euteleostomi</taxon>
        <taxon>Actinopterygii</taxon>
        <taxon>Neopterygii</taxon>
        <taxon>Teleostei</taxon>
        <taxon>Protacanthopterygii</taxon>
        <taxon>Esociformes</taxon>
        <taxon>Umbridae</taxon>
        <taxon>Dallia</taxon>
    </lineage>
</organism>